<accession>A0A0G1UMQ4</accession>
<proteinExistence type="predicted"/>
<evidence type="ECO:0000313" key="2">
    <source>
        <dbReference type="Proteomes" id="UP000034694"/>
    </source>
</evidence>
<dbReference type="AlphaFoldDB" id="A0A0G1UMQ4"/>
<evidence type="ECO:0000313" key="1">
    <source>
        <dbReference type="EMBL" id="KKU95376.1"/>
    </source>
</evidence>
<sequence>MDFRETQNPYELINGRSYRAFGGQEREILNCCPHCGGQYLGHLQQSCSHCGNLRKVFAIENPILTPQEQRALTPDAPLILPPISTKQTISIGEKSSRARIIAADVTLGNESHADIIVADRVRTGSYSDAGTVIARETIVTGFGFKADTVVSPQVETYGNNHIAQLFVLPGGNAELGRNNVIGQLLVGHRVTELTLGAESTIRRLISTPEAAEMSNGTACTVEAETEIPI</sequence>
<gene>
    <name evidence="1" type="ORF">UY28_C0053G0007</name>
</gene>
<protein>
    <submittedName>
        <fullName evidence="1">Uncharacterized protein</fullName>
    </submittedName>
</protein>
<comment type="caution">
    <text evidence="1">The sequence shown here is derived from an EMBL/GenBank/DDBJ whole genome shotgun (WGS) entry which is preliminary data.</text>
</comment>
<reference evidence="1 2" key="1">
    <citation type="journal article" date="2015" name="Nature">
        <title>rRNA introns, odd ribosomes, and small enigmatic genomes across a large radiation of phyla.</title>
        <authorList>
            <person name="Brown C.T."/>
            <person name="Hug L.A."/>
            <person name="Thomas B.C."/>
            <person name="Sharon I."/>
            <person name="Castelle C.J."/>
            <person name="Singh A."/>
            <person name="Wilkins M.J."/>
            <person name="Williams K.H."/>
            <person name="Banfield J.F."/>
        </authorList>
    </citation>
    <scope>NUCLEOTIDE SEQUENCE [LARGE SCALE GENOMIC DNA]</scope>
</reference>
<name>A0A0G1UMQ4_9BACT</name>
<dbReference type="EMBL" id="LCPK01000053">
    <property type="protein sequence ID" value="KKU95376.1"/>
    <property type="molecule type" value="Genomic_DNA"/>
</dbReference>
<feature type="non-terminal residue" evidence="1">
    <location>
        <position position="229"/>
    </location>
</feature>
<organism evidence="1 2">
    <name type="scientific">Candidatus Amesbacteria bacterium GW2011_GWB1_48_13</name>
    <dbReference type="NCBI Taxonomy" id="1618362"/>
    <lineage>
        <taxon>Bacteria</taxon>
        <taxon>Candidatus Amesiibacteriota</taxon>
    </lineage>
</organism>
<dbReference type="Proteomes" id="UP000034694">
    <property type="component" value="Unassembled WGS sequence"/>
</dbReference>